<proteinExistence type="evidence at transcript level"/>
<dbReference type="InterPro" id="IPR014810">
    <property type="entry name" value="Fcf2_C"/>
</dbReference>
<evidence type="ECO:0000313" key="5">
    <source>
        <dbReference type="EMBL" id="ACO09504.1"/>
    </source>
</evidence>
<dbReference type="EMBL" id="BT075080">
    <property type="protein sequence ID" value="ACO09504.1"/>
    <property type="molecule type" value="mRNA"/>
</dbReference>
<evidence type="ECO:0000256" key="2">
    <source>
        <dbReference type="ARBA" id="ARBA00023242"/>
    </source>
</evidence>
<feature type="region of interest" description="Disordered" evidence="3">
    <location>
        <begin position="25"/>
        <end position="93"/>
    </location>
</feature>
<evidence type="ECO:0000259" key="4">
    <source>
        <dbReference type="Pfam" id="PF08698"/>
    </source>
</evidence>
<name>C1BKF1_OSMMO</name>
<dbReference type="PANTHER" id="PTHR21686">
    <property type="entry name" value="DEOXYNUCLEOTIDYLTRANSFERASE TERMINAL-INTERACTING PROTEIN 2"/>
    <property type="match status" value="1"/>
</dbReference>
<evidence type="ECO:0000256" key="1">
    <source>
        <dbReference type="ARBA" id="ARBA00004604"/>
    </source>
</evidence>
<dbReference type="GO" id="GO:0006396">
    <property type="term" value="P:RNA processing"/>
    <property type="evidence" value="ECO:0007669"/>
    <property type="project" value="TreeGrafter"/>
</dbReference>
<feature type="domain" description="Fcf2 pre-rRNA processing C-terminal" evidence="4">
    <location>
        <begin position="82"/>
        <end position="175"/>
    </location>
</feature>
<feature type="compositionally biased region" description="Basic and acidic residues" evidence="3">
    <location>
        <begin position="36"/>
        <end position="48"/>
    </location>
</feature>
<evidence type="ECO:0000256" key="3">
    <source>
        <dbReference type="SAM" id="MobiDB-lite"/>
    </source>
</evidence>
<dbReference type="GO" id="GO:0005730">
    <property type="term" value="C:nucleolus"/>
    <property type="evidence" value="ECO:0007669"/>
    <property type="project" value="UniProtKB-SubCell"/>
</dbReference>
<dbReference type="AlphaFoldDB" id="C1BKF1"/>
<dbReference type="PANTHER" id="PTHR21686:SF12">
    <property type="entry name" value="DEOXYNUCLEOTIDYLTRANSFERASE TERMINAL-INTERACTING PROTEIN 2"/>
    <property type="match status" value="1"/>
</dbReference>
<dbReference type="Pfam" id="PF08698">
    <property type="entry name" value="Fcf2"/>
    <property type="match status" value="1"/>
</dbReference>
<reference evidence="5" key="1">
    <citation type="submission" date="2009-03" db="EMBL/GenBank/DDBJ databases">
        <title>Osmerus mordax full-length cDNAs.</title>
        <authorList>
            <person name="von Schalburg K."/>
            <person name="Leong J."/>
            <person name="Cooper G."/>
            <person name="Davidson W.S."/>
            <person name="Koop B.F."/>
        </authorList>
    </citation>
    <scope>NUCLEOTIDE SEQUENCE</scope>
    <source>
        <tissue evidence="5">Brain</tissue>
    </source>
</reference>
<protein>
    <submittedName>
        <fullName evidence="5">rRNA-processing protein FCF2</fullName>
    </submittedName>
</protein>
<accession>C1BKF1</accession>
<dbReference type="InterPro" id="IPR039883">
    <property type="entry name" value="Fcf2/DNTTIP2"/>
</dbReference>
<dbReference type="GO" id="GO:0003723">
    <property type="term" value="F:RNA binding"/>
    <property type="evidence" value="ECO:0007669"/>
    <property type="project" value="TreeGrafter"/>
</dbReference>
<organism evidence="5">
    <name type="scientific">Osmerus mordax</name>
    <name type="common">Rainbow smelt</name>
    <name type="synonym">Atherina mordax</name>
    <dbReference type="NCBI Taxonomy" id="8014"/>
    <lineage>
        <taxon>Eukaryota</taxon>
        <taxon>Metazoa</taxon>
        <taxon>Chordata</taxon>
        <taxon>Craniata</taxon>
        <taxon>Vertebrata</taxon>
        <taxon>Euteleostomi</taxon>
        <taxon>Actinopterygii</taxon>
        <taxon>Neopterygii</taxon>
        <taxon>Teleostei</taxon>
        <taxon>Stomiati</taxon>
        <taxon>Osmeriformes</taxon>
        <taxon>Osmeridae</taxon>
        <taxon>Osmerus</taxon>
    </lineage>
</organism>
<comment type="subcellular location">
    <subcellularLocation>
        <location evidence="1">Nucleus</location>
        <location evidence="1">Nucleolus</location>
    </subcellularLocation>
</comment>
<keyword evidence="2" id="KW-0539">Nucleus</keyword>
<gene>
    <name evidence="5" type="primary">FCF2</name>
</gene>
<sequence>MELSSRIDTGLRARELGGLYVCFDGGKPKSASSNDPQKKKQKSDDQVMKKSVIGPEFEKQDAVPPYSESKQASKLKRKAEREKTTGGGWFNMRAPEMTTELKGDLKALKMRAAMDPKRFYKKNDRDGFPKYFQMGTVADSAVDFYHSRIPKKDRKRTMVEELLADAEFRHTNKKKYQQIMTEKAALGSGRKRNRFLKKKKK</sequence>